<gene>
    <name evidence="1" type="ORF">K488DRAFT_26180</name>
</gene>
<keyword evidence="2" id="KW-1185">Reference proteome</keyword>
<name>A0ACB8Q5P3_9AGAM</name>
<dbReference type="EMBL" id="MU274029">
    <property type="protein sequence ID" value="KAI0027050.1"/>
    <property type="molecule type" value="Genomic_DNA"/>
</dbReference>
<evidence type="ECO:0000313" key="2">
    <source>
        <dbReference type="Proteomes" id="UP000814128"/>
    </source>
</evidence>
<comment type="caution">
    <text evidence="1">The sequence shown here is derived from an EMBL/GenBank/DDBJ whole genome shotgun (WGS) entry which is preliminary data.</text>
</comment>
<reference evidence="1" key="2">
    <citation type="journal article" date="2022" name="New Phytol.">
        <title>Evolutionary transition to the ectomycorrhizal habit in the genomes of a hyperdiverse lineage of mushroom-forming fungi.</title>
        <authorList>
            <person name="Looney B."/>
            <person name="Miyauchi S."/>
            <person name="Morin E."/>
            <person name="Drula E."/>
            <person name="Courty P.E."/>
            <person name="Kohler A."/>
            <person name="Kuo A."/>
            <person name="LaButti K."/>
            <person name="Pangilinan J."/>
            <person name="Lipzen A."/>
            <person name="Riley R."/>
            <person name="Andreopoulos W."/>
            <person name="He G."/>
            <person name="Johnson J."/>
            <person name="Nolan M."/>
            <person name="Tritt A."/>
            <person name="Barry K.W."/>
            <person name="Grigoriev I.V."/>
            <person name="Nagy L.G."/>
            <person name="Hibbett D."/>
            <person name="Henrissat B."/>
            <person name="Matheny P.B."/>
            <person name="Labbe J."/>
            <person name="Martin F.M."/>
        </authorList>
    </citation>
    <scope>NUCLEOTIDE SEQUENCE</scope>
    <source>
        <strain evidence="1">EC-137</strain>
    </source>
</reference>
<dbReference type="Proteomes" id="UP000814128">
    <property type="component" value="Unassembled WGS sequence"/>
</dbReference>
<organism evidence="1 2">
    <name type="scientific">Vararia minispora EC-137</name>
    <dbReference type="NCBI Taxonomy" id="1314806"/>
    <lineage>
        <taxon>Eukaryota</taxon>
        <taxon>Fungi</taxon>
        <taxon>Dikarya</taxon>
        <taxon>Basidiomycota</taxon>
        <taxon>Agaricomycotina</taxon>
        <taxon>Agaricomycetes</taxon>
        <taxon>Russulales</taxon>
        <taxon>Lachnocladiaceae</taxon>
        <taxon>Vararia</taxon>
    </lineage>
</organism>
<accession>A0ACB8Q5P3</accession>
<proteinExistence type="predicted"/>
<protein>
    <submittedName>
        <fullName evidence="1">Uncharacterized protein</fullName>
    </submittedName>
</protein>
<feature type="non-terminal residue" evidence="1">
    <location>
        <position position="249"/>
    </location>
</feature>
<evidence type="ECO:0000313" key="1">
    <source>
        <dbReference type="EMBL" id="KAI0027050.1"/>
    </source>
</evidence>
<sequence length="249" mass="27454">LAFGFGPPPMNVQDAVLQTPIPNIISLPYGKAPPMHIQARGWKQLLRLLAKLSGTRVEPAVESHAVASGALRLRVVVQFIKNHHASNDWRTVLYLTIDHPLPPKLAAATSKSTTDPNVLPFSYTLSSLPTLLRDGCDSNLSKYFAIPETLSMPLPNLPITLPDLAVYLAAALEDSRGRARDRDREREGGGSALRRLARLVDEFYPAEAVGGGALDDDEQRRTGWRRFMKRAKQPPQSVNADVYELVTPF</sequence>
<reference evidence="1" key="1">
    <citation type="submission" date="2021-02" db="EMBL/GenBank/DDBJ databases">
        <authorList>
            <consortium name="DOE Joint Genome Institute"/>
            <person name="Ahrendt S."/>
            <person name="Looney B.P."/>
            <person name="Miyauchi S."/>
            <person name="Morin E."/>
            <person name="Drula E."/>
            <person name="Courty P.E."/>
            <person name="Chicoki N."/>
            <person name="Fauchery L."/>
            <person name="Kohler A."/>
            <person name="Kuo A."/>
            <person name="Labutti K."/>
            <person name="Pangilinan J."/>
            <person name="Lipzen A."/>
            <person name="Riley R."/>
            <person name="Andreopoulos W."/>
            <person name="He G."/>
            <person name="Johnson J."/>
            <person name="Barry K.W."/>
            <person name="Grigoriev I.V."/>
            <person name="Nagy L."/>
            <person name="Hibbett D."/>
            <person name="Henrissat B."/>
            <person name="Matheny P.B."/>
            <person name="Labbe J."/>
            <person name="Martin F."/>
        </authorList>
    </citation>
    <scope>NUCLEOTIDE SEQUENCE</scope>
    <source>
        <strain evidence="1">EC-137</strain>
    </source>
</reference>
<feature type="non-terminal residue" evidence="1">
    <location>
        <position position="1"/>
    </location>
</feature>